<dbReference type="InterPro" id="IPR013785">
    <property type="entry name" value="Aldolase_TIM"/>
</dbReference>
<keyword evidence="5 10" id="KW-0456">Lyase</keyword>
<dbReference type="SMART" id="SM01130">
    <property type="entry name" value="DHDPS"/>
    <property type="match status" value="1"/>
</dbReference>
<comment type="similarity">
    <text evidence="10">Belongs to the DapA family.</text>
</comment>
<keyword evidence="4" id="KW-0350">Heme biosynthesis</keyword>
<dbReference type="Proteomes" id="UP000244855">
    <property type="component" value="Unassembled WGS sequence"/>
</dbReference>
<evidence type="ECO:0000256" key="12">
    <source>
        <dbReference type="PIRSR" id="PIRSR001365-2"/>
    </source>
</evidence>
<dbReference type="GO" id="GO:0046872">
    <property type="term" value="F:metal ion binding"/>
    <property type="evidence" value="ECO:0007669"/>
    <property type="project" value="InterPro"/>
</dbReference>
<evidence type="ECO:0000256" key="10">
    <source>
        <dbReference type="PIRNR" id="PIRNR001365"/>
    </source>
</evidence>
<gene>
    <name evidence="13" type="ORF">DM02DRAFT_604776</name>
</gene>
<comment type="catalytic activity">
    <reaction evidence="9">
        <text>2 5-aminolevulinate = porphobilinogen + 2 H2O + H(+)</text>
        <dbReference type="Rhea" id="RHEA:24064"/>
        <dbReference type="ChEBI" id="CHEBI:15377"/>
        <dbReference type="ChEBI" id="CHEBI:15378"/>
        <dbReference type="ChEBI" id="CHEBI:58126"/>
        <dbReference type="ChEBI" id="CHEBI:356416"/>
        <dbReference type="EC" id="4.2.1.24"/>
    </reaction>
</comment>
<proteinExistence type="inferred from homology"/>
<dbReference type="InterPro" id="IPR002220">
    <property type="entry name" value="DapA-like"/>
</dbReference>
<dbReference type="PANTHER" id="PTHR12128">
    <property type="entry name" value="DIHYDRODIPICOLINATE SYNTHASE"/>
    <property type="match status" value="1"/>
</dbReference>
<dbReference type="UniPathway" id="UPA00251">
    <property type="reaction ID" value="UER00318"/>
</dbReference>
<dbReference type="PIRSF" id="PIRSF001365">
    <property type="entry name" value="DHDPS"/>
    <property type="match status" value="1"/>
</dbReference>
<keyword evidence="6" id="KW-0627">Porphyrin biosynthesis</keyword>
<dbReference type="CDD" id="cd00408">
    <property type="entry name" value="DHDPS-like"/>
    <property type="match status" value="1"/>
</dbReference>
<dbReference type="STRING" id="97972.A0A2V1D483"/>
<evidence type="ECO:0000313" key="13">
    <source>
        <dbReference type="EMBL" id="PVH92812.1"/>
    </source>
</evidence>
<dbReference type="Pfam" id="PF00701">
    <property type="entry name" value="DHDPS"/>
    <property type="match status" value="1"/>
</dbReference>
<dbReference type="SUPFAM" id="SSF51569">
    <property type="entry name" value="Aldolase"/>
    <property type="match status" value="1"/>
</dbReference>
<evidence type="ECO:0000256" key="7">
    <source>
        <dbReference type="ARBA" id="ARBA00025628"/>
    </source>
</evidence>
<evidence type="ECO:0000256" key="4">
    <source>
        <dbReference type="ARBA" id="ARBA00023133"/>
    </source>
</evidence>
<organism evidence="13 14">
    <name type="scientific">Periconia macrospinosa</name>
    <dbReference type="NCBI Taxonomy" id="97972"/>
    <lineage>
        <taxon>Eukaryota</taxon>
        <taxon>Fungi</taxon>
        <taxon>Dikarya</taxon>
        <taxon>Ascomycota</taxon>
        <taxon>Pezizomycotina</taxon>
        <taxon>Dothideomycetes</taxon>
        <taxon>Pleosporomycetidae</taxon>
        <taxon>Pleosporales</taxon>
        <taxon>Massarineae</taxon>
        <taxon>Periconiaceae</taxon>
        <taxon>Periconia</taxon>
    </lineage>
</organism>
<evidence type="ECO:0000256" key="5">
    <source>
        <dbReference type="ARBA" id="ARBA00023239"/>
    </source>
</evidence>
<dbReference type="Gene3D" id="3.20.20.70">
    <property type="entry name" value="Aldolase class I"/>
    <property type="match status" value="1"/>
</dbReference>
<comment type="pathway">
    <text evidence="1">Porphyrin-containing compound metabolism; protoporphyrin-IX biosynthesis; coproporphyrinogen-III from 5-aminolevulinate: step 1/4.</text>
</comment>
<dbReference type="GO" id="GO:0006782">
    <property type="term" value="P:protoporphyrinogen IX biosynthetic process"/>
    <property type="evidence" value="ECO:0007669"/>
    <property type="project" value="UniProtKB-UniPathway"/>
</dbReference>
<evidence type="ECO:0000256" key="9">
    <source>
        <dbReference type="ARBA" id="ARBA00047651"/>
    </source>
</evidence>
<evidence type="ECO:0000256" key="1">
    <source>
        <dbReference type="ARBA" id="ARBA00004694"/>
    </source>
</evidence>
<evidence type="ECO:0000256" key="6">
    <source>
        <dbReference type="ARBA" id="ARBA00023244"/>
    </source>
</evidence>
<dbReference type="SMART" id="SM01004">
    <property type="entry name" value="ALAD"/>
    <property type="match status" value="1"/>
</dbReference>
<dbReference type="AlphaFoldDB" id="A0A2V1D483"/>
<evidence type="ECO:0000256" key="8">
    <source>
        <dbReference type="ARBA" id="ARBA00032837"/>
    </source>
</evidence>
<dbReference type="GO" id="GO:0008840">
    <property type="term" value="F:4-hydroxy-tetrahydrodipicolinate synthase activity"/>
    <property type="evidence" value="ECO:0007669"/>
    <property type="project" value="TreeGrafter"/>
</dbReference>
<evidence type="ECO:0000256" key="11">
    <source>
        <dbReference type="PIRSR" id="PIRSR001365-1"/>
    </source>
</evidence>
<sequence>MARPLPRGIYTPLPTFFHDDEELDLEAFHAHVKYTAEAGTFPVTAGSAGEAAHLTHDERIALIKTARAALDSSNLTHFPIIAGAGAASTRESIILAKQAAAAGADFVMVIPPGYYASTLVANRASLIDFFVDIAEASPVPIIVYNFPGVSGGIDLDSDMVVEIVKRSPNVAGAKLTCASVGKITRITAAVDDPAFQVKYPRKWDVGKDGASAYFQVIDGYIDILLPSIASGAAGAISGLPNFAPRVCVKLWELASSGSAPSSDEYREARRLQNLIAQTDGFAQKIGFSGTKFLLNQQFGYSKMLRRPLVPTPETKTKEILENEWYLAIMAEEKKLVSS</sequence>
<dbReference type="OrthoDB" id="191315at2759"/>
<dbReference type="PANTHER" id="PTHR12128:SF66">
    <property type="entry name" value="4-HYDROXY-2-OXOGLUTARATE ALDOLASE, MITOCHONDRIAL"/>
    <property type="match status" value="1"/>
</dbReference>
<comment type="similarity">
    <text evidence="2">Belongs to the ALAD family.</text>
</comment>
<dbReference type="GO" id="GO:0004655">
    <property type="term" value="F:porphobilinogen synthase activity"/>
    <property type="evidence" value="ECO:0007669"/>
    <property type="project" value="UniProtKB-EC"/>
</dbReference>
<protein>
    <recommendedName>
        <fullName evidence="3">porphobilinogen synthase</fullName>
        <ecNumber evidence="3">4.2.1.24</ecNumber>
    </recommendedName>
    <alternativeName>
        <fullName evidence="8">Porphobilinogen synthase</fullName>
    </alternativeName>
</protein>
<evidence type="ECO:0000313" key="14">
    <source>
        <dbReference type="Proteomes" id="UP000244855"/>
    </source>
</evidence>
<keyword evidence="14" id="KW-1185">Reference proteome</keyword>
<comment type="function">
    <text evidence="7">Catalyzes an early step in the biosynthesis of tetrapyrroles. Binds two molecules of 5-aminolevulinate per subunit, each at a distinct site, and catalyzes their condensation to form porphobilinogen.</text>
</comment>
<feature type="binding site" evidence="12">
    <location>
        <position position="236"/>
    </location>
    <ligand>
        <name>pyruvate</name>
        <dbReference type="ChEBI" id="CHEBI:15361"/>
    </ligand>
</feature>
<reference evidence="13 14" key="1">
    <citation type="journal article" date="2018" name="Sci. Rep.">
        <title>Comparative genomics provides insights into the lifestyle and reveals functional heterogeneity of dark septate endophytic fungi.</title>
        <authorList>
            <person name="Knapp D.G."/>
            <person name="Nemeth J.B."/>
            <person name="Barry K."/>
            <person name="Hainaut M."/>
            <person name="Henrissat B."/>
            <person name="Johnson J."/>
            <person name="Kuo A."/>
            <person name="Lim J.H.P."/>
            <person name="Lipzen A."/>
            <person name="Nolan M."/>
            <person name="Ohm R.A."/>
            <person name="Tamas L."/>
            <person name="Grigoriev I.V."/>
            <person name="Spatafora J.W."/>
            <person name="Nagy L.G."/>
            <person name="Kovacs G.M."/>
        </authorList>
    </citation>
    <scope>NUCLEOTIDE SEQUENCE [LARGE SCALE GENOMIC DNA]</scope>
    <source>
        <strain evidence="13 14">DSE2036</strain>
    </source>
</reference>
<feature type="active site" description="Schiff-base intermediate with substrate" evidence="11">
    <location>
        <position position="174"/>
    </location>
</feature>
<accession>A0A2V1D483</accession>
<feature type="active site" description="Proton donor/acceptor" evidence="11">
    <location>
        <position position="144"/>
    </location>
</feature>
<name>A0A2V1D483_9PLEO</name>
<evidence type="ECO:0000256" key="3">
    <source>
        <dbReference type="ARBA" id="ARBA00012053"/>
    </source>
</evidence>
<dbReference type="EMBL" id="KZ805645">
    <property type="protein sequence ID" value="PVH92812.1"/>
    <property type="molecule type" value="Genomic_DNA"/>
</dbReference>
<dbReference type="InterPro" id="IPR001731">
    <property type="entry name" value="ALAD"/>
</dbReference>
<evidence type="ECO:0000256" key="2">
    <source>
        <dbReference type="ARBA" id="ARBA00008055"/>
    </source>
</evidence>
<dbReference type="PRINTS" id="PR00146">
    <property type="entry name" value="DHPICSNTHASE"/>
</dbReference>
<dbReference type="EC" id="4.2.1.24" evidence="3"/>